<dbReference type="PANTHER" id="PTHR43875:SF1">
    <property type="entry name" value="OSMOPROTECTIVE COMPOUNDS UPTAKE ATP-BINDING PROTEIN GGTA"/>
    <property type="match status" value="1"/>
</dbReference>
<dbReference type="Gene3D" id="2.40.50.100">
    <property type="match status" value="1"/>
</dbReference>
<dbReference type="AlphaFoldDB" id="A0A402ASV8"/>
<keyword evidence="6" id="KW-1185">Reference proteome</keyword>
<dbReference type="SUPFAM" id="SSF52540">
    <property type="entry name" value="P-loop containing nucleoside triphosphate hydrolases"/>
    <property type="match status" value="1"/>
</dbReference>
<dbReference type="InterPro" id="IPR008995">
    <property type="entry name" value="Mo/tungstate-bd_C_term_dom"/>
</dbReference>
<dbReference type="GO" id="GO:0055052">
    <property type="term" value="C:ATP-binding cassette (ABC) transporter complex, substrate-binding subunit-containing"/>
    <property type="evidence" value="ECO:0007669"/>
    <property type="project" value="TreeGrafter"/>
</dbReference>
<reference evidence="6" key="1">
    <citation type="submission" date="2018-12" db="EMBL/GenBank/DDBJ databases">
        <title>Tengunoibacter tsumagoiensis gen. nov., sp. nov., Dictyobacter kobayashii sp. nov., D. alpinus sp. nov., and D. joshuensis sp. nov. and description of Dictyobacteraceae fam. nov. within the order Ktedonobacterales isolated from Tengu-no-mugimeshi.</title>
        <authorList>
            <person name="Wang C.M."/>
            <person name="Zheng Y."/>
            <person name="Sakai Y."/>
            <person name="Toyoda A."/>
            <person name="Minakuchi Y."/>
            <person name="Abe K."/>
            <person name="Yokota A."/>
            <person name="Yabe S."/>
        </authorList>
    </citation>
    <scope>NUCLEOTIDE SEQUENCE [LARGE SCALE GENOMIC DNA]</scope>
    <source>
        <strain evidence="6">Uno11</strain>
    </source>
</reference>
<dbReference type="EMBL" id="BIFS01000002">
    <property type="protein sequence ID" value="GCE22172.1"/>
    <property type="molecule type" value="Genomic_DNA"/>
</dbReference>
<dbReference type="Gene3D" id="3.40.50.300">
    <property type="entry name" value="P-loop containing nucleotide triphosphate hydrolases"/>
    <property type="match status" value="1"/>
</dbReference>
<dbReference type="PROSITE" id="PS50893">
    <property type="entry name" value="ABC_TRANSPORTER_2"/>
    <property type="match status" value="1"/>
</dbReference>
<dbReference type="PROSITE" id="PS00211">
    <property type="entry name" value="ABC_TRANSPORTER_1"/>
    <property type="match status" value="1"/>
</dbReference>
<evidence type="ECO:0000313" key="5">
    <source>
        <dbReference type="EMBL" id="GCE22172.1"/>
    </source>
</evidence>
<keyword evidence="3 5" id="KW-0067">ATP-binding</keyword>
<dbReference type="InterPro" id="IPR003439">
    <property type="entry name" value="ABC_transporter-like_ATP-bd"/>
</dbReference>
<dbReference type="Proteomes" id="UP000287188">
    <property type="component" value="Unassembled WGS sequence"/>
</dbReference>
<dbReference type="GO" id="GO:0016887">
    <property type="term" value="F:ATP hydrolysis activity"/>
    <property type="evidence" value="ECO:0007669"/>
    <property type="project" value="InterPro"/>
</dbReference>
<comment type="caution">
    <text evidence="5">The sequence shown here is derived from an EMBL/GenBank/DDBJ whole genome shotgun (WGS) entry which is preliminary data.</text>
</comment>
<sequence length="375" mass="41820">MVTVALVDVVKQYDAMEEVTLIGYKHGPALNHVTLEIASGETLSVVGPSGCGKSTLLKVVAGLEYANAGHVYYDSYDMSEIKPQDRGVGMVFQDYALYPTMKGKGNLAYYFEQHDRSEQDMEARVQQVADRLGVDFQLLLGRLPDTLSGGEKQRVAIARCIVRDPVVFLMDEPIVNLDAKRREKTRIEIKKLLRQFSITTLYVTHDQQEAIFMGDRIAVMRSGHIEQVGTFDELYYTPANLFVATFIGTPPIAIVPVNLAGMEIRSGETTWPLPPILADYHLAGPARLGVRPADWILGREDGMELEIRHIERIPTEQAAFIHGMLPGDIPVTALAPLDIPDRPMVKVTPDWERVILFEPEGERVLHTPGVPDLFE</sequence>
<protein>
    <submittedName>
        <fullName evidence="5">Sugar ABC transporter ATP-binding protein</fullName>
    </submittedName>
</protein>
<dbReference type="RefSeq" id="WP_126554749.1">
    <property type="nucleotide sequence ID" value="NZ_BIFS01000002.1"/>
</dbReference>
<dbReference type="FunFam" id="3.40.50.300:FF:000042">
    <property type="entry name" value="Maltose/maltodextrin ABC transporter, ATP-binding protein"/>
    <property type="match status" value="1"/>
</dbReference>
<evidence type="ECO:0000256" key="2">
    <source>
        <dbReference type="ARBA" id="ARBA00022741"/>
    </source>
</evidence>
<dbReference type="SMART" id="SM00382">
    <property type="entry name" value="AAA"/>
    <property type="match status" value="1"/>
</dbReference>
<name>A0A402ASV8_9CHLR</name>
<gene>
    <name evidence="5" type="ORF">KDK_59720</name>
</gene>
<dbReference type="PANTHER" id="PTHR43875">
    <property type="entry name" value="MALTODEXTRIN IMPORT ATP-BINDING PROTEIN MSMX"/>
    <property type="match status" value="1"/>
</dbReference>
<dbReference type="GO" id="GO:0140359">
    <property type="term" value="F:ABC-type transporter activity"/>
    <property type="evidence" value="ECO:0007669"/>
    <property type="project" value="UniProtKB-ARBA"/>
</dbReference>
<dbReference type="InterPro" id="IPR017871">
    <property type="entry name" value="ABC_transporter-like_CS"/>
</dbReference>
<evidence type="ECO:0000256" key="1">
    <source>
        <dbReference type="ARBA" id="ARBA00022448"/>
    </source>
</evidence>
<evidence type="ECO:0000313" key="6">
    <source>
        <dbReference type="Proteomes" id="UP000287188"/>
    </source>
</evidence>
<evidence type="ECO:0000259" key="4">
    <source>
        <dbReference type="PROSITE" id="PS50893"/>
    </source>
</evidence>
<dbReference type="InterPro" id="IPR003593">
    <property type="entry name" value="AAA+_ATPase"/>
</dbReference>
<dbReference type="OrthoDB" id="9802264at2"/>
<dbReference type="Pfam" id="PF00005">
    <property type="entry name" value="ABC_tran"/>
    <property type="match status" value="1"/>
</dbReference>
<keyword evidence="1" id="KW-0813">Transport</keyword>
<evidence type="ECO:0000256" key="3">
    <source>
        <dbReference type="ARBA" id="ARBA00022840"/>
    </source>
</evidence>
<proteinExistence type="predicted"/>
<accession>A0A402ASV8</accession>
<keyword evidence="2" id="KW-0547">Nucleotide-binding</keyword>
<dbReference type="InterPro" id="IPR047641">
    <property type="entry name" value="ABC_transpr_MalK/UgpC-like"/>
</dbReference>
<feature type="domain" description="ABC transporter" evidence="4">
    <location>
        <begin position="4"/>
        <end position="247"/>
    </location>
</feature>
<dbReference type="GO" id="GO:0005524">
    <property type="term" value="F:ATP binding"/>
    <property type="evidence" value="ECO:0007669"/>
    <property type="project" value="UniProtKB-KW"/>
</dbReference>
<dbReference type="SUPFAM" id="SSF50331">
    <property type="entry name" value="MOP-like"/>
    <property type="match status" value="1"/>
</dbReference>
<dbReference type="InterPro" id="IPR027417">
    <property type="entry name" value="P-loop_NTPase"/>
</dbReference>
<organism evidence="5 6">
    <name type="scientific">Dictyobacter kobayashii</name>
    <dbReference type="NCBI Taxonomy" id="2014872"/>
    <lineage>
        <taxon>Bacteria</taxon>
        <taxon>Bacillati</taxon>
        <taxon>Chloroflexota</taxon>
        <taxon>Ktedonobacteria</taxon>
        <taxon>Ktedonobacterales</taxon>
        <taxon>Dictyobacteraceae</taxon>
        <taxon>Dictyobacter</taxon>
    </lineage>
</organism>